<comment type="similarity">
    <text evidence="1">Belongs to the integrin alpha chain family.</text>
</comment>
<dbReference type="GO" id="GO:0007229">
    <property type="term" value="P:integrin-mediated signaling pathway"/>
    <property type="evidence" value="ECO:0007669"/>
    <property type="project" value="UniProtKB-KW"/>
</dbReference>
<feature type="transmembrane region" description="Helical" evidence="1">
    <location>
        <begin position="847"/>
        <end position="871"/>
    </location>
</feature>
<protein>
    <submittedName>
        <fullName evidence="2">Hemocyte-specific integrin alpha subunit 1</fullName>
    </submittedName>
</protein>
<dbReference type="AlphaFoldDB" id="A0A212EXX6"/>
<dbReference type="EMBL" id="AGBW02011645">
    <property type="protein sequence ID" value="OWR46348.1"/>
    <property type="molecule type" value="Genomic_DNA"/>
</dbReference>
<dbReference type="SMART" id="SM00191">
    <property type="entry name" value="Int_alpha"/>
    <property type="match status" value="5"/>
</dbReference>
<dbReference type="GO" id="GO:0007160">
    <property type="term" value="P:cell-matrix adhesion"/>
    <property type="evidence" value="ECO:0007669"/>
    <property type="project" value="TreeGrafter"/>
</dbReference>
<accession>A0A212EXX6</accession>
<dbReference type="GO" id="GO:0005178">
    <property type="term" value="F:integrin binding"/>
    <property type="evidence" value="ECO:0007669"/>
    <property type="project" value="TreeGrafter"/>
</dbReference>
<dbReference type="OrthoDB" id="5317514at2759"/>
<dbReference type="eggNOG" id="KOG3637">
    <property type="taxonomic scope" value="Eukaryota"/>
</dbReference>
<dbReference type="Gene3D" id="1.20.5.930">
    <property type="entry name" value="Bicelle-embedded integrin alpha(iib) transmembrane segment"/>
    <property type="match status" value="1"/>
</dbReference>
<dbReference type="InterPro" id="IPR013519">
    <property type="entry name" value="Int_alpha_beta-p"/>
</dbReference>
<dbReference type="Gene3D" id="2.130.10.130">
    <property type="entry name" value="Integrin alpha, N-terminal"/>
    <property type="match status" value="1"/>
</dbReference>
<dbReference type="STRING" id="278856.A0A212EXX6"/>
<gene>
    <name evidence="2" type="ORF">KGM_212084</name>
</gene>
<dbReference type="GO" id="GO:0098609">
    <property type="term" value="P:cell-cell adhesion"/>
    <property type="evidence" value="ECO:0007669"/>
    <property type="project" value="TreeGrafter"/>
</dbReference>
<keyword evidence="1" id="KW-0812">Transmembrane</keyword>
<comment type="subcellular location">
    <subcellularLocation>
        <location evidence="1">Membrane</location>
        <topology evidence="1">Single-pass type I membrane protein</topology>
    </subcellularLocation>
</comment>
<dbReference type="Proteomes" id="UP000007151">
    <property type="component" value="Unassembled WGS sequence"/>
</dbReference>
<proteinExistence type="inferred from homology"/>
<name>A0A212EXX6_DANPL</name>
<dbReference type="PRINTS" id="PR01185">
    <property type="entry name" value="INTEGRINA"/>
</dbReference>
<dbReference type="GO" id="GO:0008305">
    <property type="term" value="C:integrin complex"/>
    <property type="evidence" value="ECO:0007669"/>
    <property type="project" value="InterPro"/>
</dbReference>
<keyword evidence="1" id="KW-1133">Transmembrane helix</keyword>
<evidence type="ECO:0000256" key="1">
    <source>
        <dbReference type="RuleBase" id="RU003762"/>
    </source>
</evidence>
<dbReference type="GO" id="GO:0009897">
    <property type="term" value="C:external side of plasma membrane"/>
    <property type="evidence" value="ECO:0007669"/>
    <property type="project" value="TreeGrafter"/>
</dbReference>
<dbReference type="InterPro" id="IPR000413">
    <property type="entry name" value="Integrin_alpha"/>
</dbReference>
<dbReference type="PROSITE" id="PS51470">
    <property type="entry name" value="FG_GAP"/>
    <property type="match status" value="3"/>
</dbReference>
<dbReference type="InterPro" id="IPR028994">
    <property type="entry name" value="Integrin_alpha_N"/>
</dbReference>
<sequence length="930" mass="104546">MIFGIFNLVVLNIITVCQGYIHLASMKIYRHDTNKTNSLFGYSLAYQSGIRRLIISSPLENENGQVFTMSLNSSKIETVSLDPKLLPRTPTIKHNFWLGATVKANSNFFVTCAPRYAELKTIRKPIRTQYPATLGLCVLFEYTDSDTYISRRLAHMSSEDRSIRAKTFGENLDSMGWSIDLANSGQVLIGSPAMLTGRVVLYEDPYSKDFPKLIYKMNQENIARHNYGYSLAIGEFFDQSTVYAVSATFGFGKVYFFDSKLQNIGIIKDIEIGSIFGAALCPAHLGTKALLVGAPAYFDKTYNYDVGAVYVYLDQTEEGWKKMLLKRKIKGLSSGSYFGHAIASLGDIDGDNKDEIVVAAPFEDGIGAVYFFSGSGVLDGLSQPRKIQPKGFQSFGFSLTILEDLDGNGCKELAVGSPKDNKVVIFKTIAFIKVILKADLNQESDKEFVLTSCIDGVYPLKPENITADIVIEVKLKNAAFTTVTSKNGVYQYEVSMAEKRRLCKNFTLEVHEDAEKGFDYEIMSYEVTASLKEHPEEALEFDPSRVLLSDESVLKQQGQKWKDDTSLQEPQLHLNISTSMAQPYMIGSSYQETFILSVLNEGGAAQAACMHLVVEGARVIAHPSSCRRELDSLVCRHNHVINTNDFWINEILIETDYLTSIHDTLTVRCDLYPQCGGKNVSSYEKIIELKPYNYMVVITGQSNPDEKLPITVDDLHTGKSFDHVYTIYNFGLTNWVGVQSEIVLQNSQFIDYSDAPIKVYAYTSLIECEIGNKNRSEEKIRVLCKIGDLGRQEKVVVVVAMNIARDTLKFDSEDQNITVTSSMELLLRDGNKFLILNTTLTFEAATVPLWVTLASSFLGVFLLIIIAYILYEYGFLQRKTKEKLNETKKEVYRQSVRRSMMRESMRAAINRRSAEDNDILMEEVVHESDF</sequence>
<dbReference type="KEGG" id="dpl:KGM_212084"/>
<dbReference type="Pfam" id="PF01839">
    <property type="entry name" value="FG-GAP"/>
    <property type="match status" value="1"/>
</dbReference>
<keyword evidence="1" id="KW-0472">Membrane</keyword>
<dbReference type="InterPro" id="IPR013517">
    <property type="entry name" value="FG-GAP"/>
</dbReference>
<organism evidence="2 3">
    <name type="scientific">Danaus plexippus plexippus</name>
    <dbReference type="NCBI Taxonomy" id="278856"/>
    <lineage>
        <taxon>Eukaryota</taxon>
        <taxon>Metazoa</taxon>
        <taxon>Ecdysozoa</taxon>
        <taxon>Arthropoda</taxon>
        <taxon>Hexapoda</taxon>
        <taxon>Insecta</taxon>
        <taxon>Pterygota</taxon>
        <taxon>Neoptera</taxon>
        <taxon>Endopterygota</taxon>
        <taxon>Lepidoptera</taxon>
        <taxon>Glossata</taxon>
        <taxon>Ditrysia</taxon>
        <taxon>Papilionoidea</taxon>
        <taxon>Nymphalidae</taxon>
        <taxon>Danainae</taxon>
        <taxon>Danaini</taxon>
        <taxon>Danaina</taxon>
        <taxon>Danaus</taxon>
        <taxon>Danaus</taxon>
    </lineage>
</organism>
<keyword evidence="3" id="KW-1185">Reference proteome</keyword>
<reference evidence="2 3" key="1">
    <citation type="journal article" date="2011" name="Cell">
        <title>The monarch butterfly genome yields insights into long-distance migration.</title>
        <authorList>
            <person name="Zhan S."/>
            <person name="Merlin C."/>
            <person name="Boore J.L."/>
            <person name="Reppert S.M."/>
        </authorList>
    </citation>
    <scope>NUCLEOTIDE SEQUENCE [LARGE SCALE GENOMIC DNA]</scope>
    <source>
        <strain evidence="2">F-2</strain>
    </source>
</reference>
<dbReference type="SUPFAM" id="SSF69318">
    <property type="entry name" value="Integrin alpha N-terminal domain"/>
    <property type="match status" value="1"/>
</dbReference>
<comment type="caution">
    <text evidence="2">The sequence shown here is derived from an EMBL/GenBank/DDBJ whole genome shotgun (WGS) entry which is preliminary data.</text>
</comment>
<evidence type="ECO:0000313" key="3">
    <source>
        <dbReference type="Proteomes" id="UP000007151"/>
    </source>
</evidence>
<dbReference type="PANTHER" id="PTHR23220:SF83">
    <property type="entry name" value="INTEGRIN ALPHA-PS3-RELATED"/>
    <property type="match status" value="1"/>
</dbReference>
<keyword evidence="1" id="KW-0675">Receptor</keyword>
<evidence type="ECO:0000313" key="2">
    <source>
        <dbReference type="EMBL" id="OWR46348.1"/>
    </source>
</evidence>
<dbReference type="PANTHER" id="PTHR23220">
    <property type="entry name" value="INTEGRIN ALPHA"/>
    <property type="match status" value="1"/>
</dbReference>
<keyword evidence="1" id="KW-0130">Cell adhesion</keyword>
<dbReference type="GO" id="GO:0033627">
    <property type="term" value="P:cell adhesion mediated by integrin"/>
    <property type="evidence" value="ECO:0007669"/>
    <property type="project" value="TreeGrafter"/>
</dbReference>
<keyword evidence="1 2" id="KW-0401">Integrin</keyword>